<dbReference type="Proteomes" id="UP000177208">
    <property type="component" value="Unassembled WGS sequence"/>
</dbReference>
<feature type="transmembrane region" description="Helical" evidence="1">
    <location>
        <begin position="187"/>
        <end position="216"/>
    </location>
</feature>
<feature type="transmembrane region" description="Helical" evidence="1">
    <location>
        <begin position="228"/>
        <end position="248"/>
    </location>
</feature>
<feature type="transmembrane region" description="Helical" evidence="1">
    <location>
        <begin position="304"/>
        <end position="324"/>
    </location>
</feature>
<dbReference type="EMBL" id="MFZG01000036">
    <property type="protein sequence ID" value="OGK15498.1"/>
    <property type="molecule type" value="Genomic_DNA"/>
</dbReference>
<protein>
    <recommendedName>
        <fullName evidence="2">Glycosyltransferase RgtA/B/C/D-like domain-containing protein</fullName>
    </recommendedName>
</protein>
<feature type="transmembrane region" description="Helical" evidence="1">
    <location>
        <begin position="158"/>
        <end position="175"/>
    </location>
</feature>
<evidence type="ECO:0000256" key="1">
    <source>
        <dbReference type="SAM" id="Phobius"/>
    </source>
</evidence>
<accession>A0A1F7G9C0</accession>
<gene>
    <name evidence="3" type="ORF">A2774_04355</name>
</gene>
<dbReference type="InterPro" id="IPR038731">
    <property type="entry name" value="RgtA/B/C-like"/>
</dbReference>
<keyword evidence="1" id="KW-0472">Membrane</keyword>
<feature type="transmembrane region" description="Helical" evidence="1">
    <location>
        <begin position="360"/>
        <end position="380"/>
    </location>
</feature>
<evidence type="ECO:0000313" key="4">
    <source>
        <dbReference type="Proteomes" id="UP000177208"/>
    </source>
</evidence>
<keyword evidence="1" id="KW-0812">Transmembrane</keyword>
<proteinExistence type="predicted"/>
<feature type="domain" description="Glycosyltransferase RgtA/B/C/D-like" evidence="2">
    <location>
        <begin position="86"/>
        <end position="221"/>
    </location>
</feature>
<sequence>MGKNPNSVIFSLVLVLVSLIIFSLNIFWYKYRNLNSYNPNYYKNKYLNSQWVISGSDNPISDEELYSYAAYEYIKGVNPILINPEVPPLGKYLIGLSIAVFNNQHAGNFIAGLISLVSIFVLVYLSTDSIISGSLATFLTTVSTVFHEQLIHVPQLDIFQLLFFVSFSVFFVAYQKNANFFYLIFSGIFFGFFISVKFFLFYFLLLDLTLVLFYLFRKSKINYFIKDLFFINFFGLVVYLLTYFRYFVLGGNFRGFLGVQKWIWTFYSQSQIDMSRLWGNYLNLIFFNKWKFWSGDYPVYPYKYWTIVWPIFFVLGSLSLYPLLKKKDGKHNIKDLVRFLLAFLLVYNGFLFFTPIYPRYLLLLFIPLNILLAIYFGRLIQNILVNIKFKIR</sequence>
<organism evidence="3 4">
    <name type="scientific">Candidatus Roizmanbacteria bacterium RIFCSPHIGHO2_01_FULL_39_12c</name>
    <dbReference type="NCBI Taxonomy" id="1802031"/>
    <lineage>
        <taxon>Bacteria</taxon>
        <taxon>Candidatus Roizmaniibacteriota</taxon>
    </lineage>
</organism>
<evidence type="ECO:0000259" key="2">
    <source>
        <dbReference type="Pfam" id="PF13231"/>
    </source>
</evidence>
<feature type="transmembrane region" description="Helical" evidence="1">
    <location>
        <begin position="106"/>
        <end position="124"/>
    </location>
</feature>
<keyword evidence="1" id="KW-1133">Transmembrane helix</keyword>
<reference evidence="3 4" key="1">
    <citation type="journal article" date="2016" name="Nat. Commun.">
        <title>Thousands of microbial genomes shed light on interconnected biogeochemical processes in an aquifer system.</title>
        <authorList>
            <person name="Anantharaman K."/>
            <person name="Brown C.T."/>
            <person name="Hug L.A."/>
            <person name="Sharon I."/>
            <person name="Castelle C.J."/>
            <person name="Probst A.J."/>
            <person name="Thomas B.C."/>
            <person name="Singh A."/>
            <person name="Wilkins M.J."/>
            <person name="Karaoz U."/>
            <person name="Brodie E.L."/>
            <person name="Williams K.H."/>
            <person name="Hubbard S.S."/>
            <person name="Banfield J.F."/>
        </authorList>
    </citation>
    <scope>NUCLEOTIDE SEQUENCE [LARGE SCALE GENOMIC DNA]</scope>
</reference>
<comment type="caution">
    <text evidence="3">The sequence shown here is derived from an EMBL/GenBank/DDBJ whole genome shotgun (WGS) entry which is preliminary data.</text>
</comment>
<dbReference type="AlphaFoldDB" id="A0A1F7G9C0"/>
<dbReference type="Pfam" id="PF13231">
    <property type="entry name" value="PMT_2"/>
    <property type="match status" value="1"/>
</dbReference>
<name>A0A1F7G9C0_9BACT</name>
<feature type="transmembrane region" description="Helical" evidence="1">
    <location>
        <begin position="6"/>
        <end position="28"/>
    </location>
</feature>
<feature type="transmembrane region" description="Helical" evidence="1">
    <location>
        <begin position="336"/>
        <end position="354"/>
    </location>
</feature>
<evidence type="ECO:0000313" key="3">
    <source>
        <dbReference type="EMBL" id="OGK15498.1"/>
    </source>
</evidence>